<evidence type="ECO:0000256" key="5">
    <source>
        <dbReference type="ARBA" id="ARBA00022989"/>
    </source>
</evidence>
<evidence type="ECO:0000256" key="8">
    <source>
        <dbReference type="SAM" id="MobiDB-lite"/>
    </source>
</evidence>
<evidence type="ECO:0000259" key="10">
    <source>
        <dbReference type="Pfam" id="PF00909"/>
    </source>
</evidence>
<dbReference type="GO" id="GO:0005886">
    <property type="term" value="C:plasma membrane"/>
    <property type="evidence" value="ECO:0007669"/>
    <property type="project" value="TreeGrafter"/>
</dbReference>
<feature type="region of interest" description="Disordered" evidence="8">
    <location>
        <begin position="548"/>
        <end position="601"/>
    </location>
</feature>
<accession>A0A7S1E871</accession>
<gene>
    <name evidence="11" type="ORF">HAND00432_LOCUS18659</name>
</gene>
<comment type="subcellular location">
    <subcellularLocation>
        <location evidence="1">Membrane</location>
        <topology evidence="1">Multi-pass membrane protein</topology>
    </subcellularLocation>
</comment>
<protein>
    <recommendedName>
        <fullName evidence="10">Ammonium transporter AmtB-like domain-containing protein</fullName>
    </recommendedName>
</protein>
<feature type="transmembrane region" description="Helical" evidence="9">
    <location>
        <begin position="152"/>
        <end position="174"/>
    </location>
</feature>
<dbReference type="Gene3D" id="1.10.3430.10">
    <property type="entry name" value="Ammonium transporter AmtB like domains"/>
    <property type="match status" value="1"/>
</dbReference>
<dbReference type="InterPro" id="IPR024041">
    <property type="entry name" value="NH4_transpt_AmtB-like_dom"/>
</dbReference>
<proteinExistence type="inferred from homology"/>
<feature type="domain" description="Ammonium transporter AmtB-like" evidence="10">
    <location>
        <begin position="1"/>
        <end position="253"/>
    </location>
</feature>
<dbReference type="SUPFAM" id="SSF111352">
    <property type="entry name" value="Ammonium transporter"/>
    <property type="match status" value="1"/>
</dbReference>
<dbReference type="GO" id="GO:0008519">
    <property type="term" value="F:ammonium channel activity"/>
    <property type="evidence" value="ECO:0007669"/>
    <property type="project" value="InterPro"/>
</dbReference>
<name>A0A7S1E871_HEMAN</name>
<evidence type="ECO:0000313" key="11">
    <source>
        <dbReference type="EMBL" id="CAD8967633.1"/>
    </source>
</evidence>
<dbReference type="InterPro" id="IPR029020">
    <property type="entry name" value="Ammonium/urea_transptr"/>
</dbReference>
<feature type="transmembrane region" description="Helical" evidence="9">
    <location>
        <begin position="98"/>
        <end position="119"/>
    </location>
</feature>
<keyword evidence="4 9" id="KW-0812">Transmembrane</keyword>
<reference evidence="11" key="1">
    <citation type="submission" date="2021-01" db="EMBL/GenBank/DDBJ databases">
        <authorList>
            <person name="Corre E."/>
            <person name="Pelletier E."/>
            <person name="Niang G."/>
            <person name="Scheremetjew M."/>
            <person name="Finn R."/>
            <person name="Kale V."/>
            <person name="Holt S."/>
            <person name="Cochrane G."/>
            <person name="Meng A."/>
            <person name="Brown T."/>
            <person name="Cohen L."/>
        </authorList>
    </citation>
    <scope>NUCLEOTIDE SEQUENCE</scope>
    <source>
        <strain evidence="11">CCMP644</strain>
    </source>
</reference>
<feature type="transmembrane region" description="Helical" evidence="9">
    <location>
        <begin position="66"/>
        <end position="86"/>
    </location>
</feature>
<evidence type="ECO:0000256" key="1">
    <source>
        <dbReference type="ARBA" id="ARBA00004141"/>
    </source>
</evidence>
<feature type="transmembrane region" description="Helical" evidence="9">
    <location>
        <begin position="385"/>
        <end position="410"/>
    </location>
</feature>
<keyword evidence="7" id="KW-0924">Ammonia transport</keyword>
<dbReference type="PANTHER" id="PTHR11730">
    <property type="entry name" value="AMMONIUM TRANSPORTER"/>
    <property type="match status" value="1"/>
</dbReference>
<evidence type="ECO:0000256" key="6">
    <source>
        <dbReference type="ARBA" id="ARBA00023136"/>
    </source>
</evidence>
<dbReference type="Pfam" id="PF00909">
    <property type="entry name" value="Ammonium_transp"/>
    <property type="match status" value="2"/>
</dbReference>
<evidence type="ECO:0000256" key="2">
    <source>
        <dbReference type="ARBA" id="ARBA00005887"/>
    </source>
</evidence>
<evidence type="ECO:0000256" key="4">
    <source>
        <dbReference type="ARBA" id="ARBA00022692"/>
    </source>
</evidence>
<evidence type="ECO:0000256" key="7">
    <source>
        <dbReference type="ARBA" id="ARBA00023177"/>
    </source>
</evidence>
<organism evidence="11">
    <name type="scientific">Hemiselmis andersenii</name>
    <name type="common">Cryptophyte alga</name>
    <dbReference type="NCBI Taxonomy" id="464988"/>
    <lineage>
        <taxon>Eukaryota</taxon>
        <taxon>Cryptophyceae</taxon>
        <taxon>Cryptomonadales</taxon>
        <taxon>Hemiselmidaceae</taxon>
        <taxon>Hemiselmis</taxon>
    </lineage>
</organism>
<feature type="transmembrane region" description="Helical" evidence="9">
    <location>
        <begin position="195"/>
        <end position="218"/>
    </location>
</feature>
<feature type="transmembrane region" description="Helical" evidence="9">
    <location>
        <begin position="230"/>
        <end position="252"/>
    </location>
</feature>
<comment type="similarity">
    <text evidence="2">Belongs to the ammonia transporter channel (TC 1.A.11.2) family.</text>
</comment>
<feature type="transmembrane region" description="Helical" evidence="9">
    <location>
        <begin position="20"/>
        <end position="40"/>
    </location>
</feature>
<evidence type="ECO:0000256" key="3">
    <source>
        <dbReference type="ARBA" id="ARBA00022448"/>
    </source>
</evidence>
<sequence length="601" mass="63414">MLEAGTVRNKNVVTLIFKNLWDTCIAVLGFYLLGFGFAFGETQGCVIGASNFALSELWNGEKVGGVSGSTFFFFQAAFAGTAITIVSGSTCERMRLEAYCAISLFLSTIVYPVAVHWVWGHGFLSSQACPDARGVFHPIFTRSDRSNGVIDVAGSSVVHVVGGFCGLVGAIMLGPRIGRFAPLTGEVLPIPPHSYILVAFGSMAIWVGFFAFNCGSTIQITGKGALAGTILTNTAVSAAMSCVTCTATSLLLDKTSDRLLFEKEYEALRVQNSLVNAEAVGYRRAFKVSHAFNSLLGGLVAITGSCSVVSPWWAALIGLVAGWCYYLSSKLLLRLKIDDPLDAFPVHGVCGFWGSLAVGIFCTDEAVQHAGYPHVNEACKSGEQFAVQLVGVIVIATWTSVSSFLLYYAVQTFDKLRVPETMEIVGMDLVDHAAEAYRIEADHDEIGGSIFRMQKTLMGSEQPPGGGGSPPEQPNGGGEHRASPSGDQEITMSRSKAGRLDTLSSSMESIGALLAGASNNNNTSTHGGFSPGAAINSCAAGFEIDTEYRPHASAPPPGMPGWAEGERPLPNSRPDRDGGGGMSGVLPGMAPVRSPLSALRC</sequence>
<feature type="transmembrane region" description="Helical" evidence="9">
    <location>
        <begin position="295"/>
        <end position="328"/>
    </location>
</feature>
<keyword evidence="3" id="KW-0813">Transport</keyword>
<feature type="region of interest" description="Disordered" evidence="8">
    <location>
        <begin position="457"/>
        <end position="493"/>
    </location>
</feature>
<dbReference type="AlphaFoldDB" id="A0A7S1E871"/>
<dbReference type="EMBL" id="HBFX01030937">
    <property type="protein sequence ID" value="CAD8967633.1"/>
    <property type="molecule type" value="Transcribed_RNA"/>
</dbReference>
<keyword evidence="5 9" id="KW-1133">Transmembrane helix</keyword>
<dbReference type="PANTHER" id="PTHR11730:SF6">
    <property type="entry name" value="AMMONIUM TRANSPORTER"/>
    <property type="match status" value="1"/>
</dbReference>
<evidence type="ECO:0000256" key="9">
    <source>
        <dbReference type="SAM" id="Phobius"/>
    </source>
</evidence>
<keyword evidence="6 9" id="KW-0472">Membrane</keyword>
<dbReference type="GO" id="GO:0097272">
    <property type="term" value="P:ammonium homeostasis"/>
    <property type="evidence" value="ECO:0007669"/>
    <property type="project" value="TreeGrafter"/>
</dbReference>
<feature type="domain" description="Ammonium transporter AmtB-like" evidence="10">
    <location>
        <begin position="286"/>
        <end position="437"/>
    </location>
</feature>